<feature type="compositionally biased region" description="Basic and acidic residues" evidence="1">
    <location>
        <begin position="899"/>
        <end position="911"/>
    </location>
</feature>
<feature type="compositionally biased region" description="Gly residues" evidence="1">
    <location>
        <begin position="303"/>
        <end position="314"/>
    </location>
</feature>
<feature type="compositionally biased region" description="Low complexity" evidence="1">
    <location>
        <begin position="12"/>
        <end position="28"/>
    </location>
</feature>
<feature type="compositionally biased region" description="Low complexity" evidence="1">
    <location>
        <begin position="949"/>
        <end position="959"/>
    </location>
</feature>
<accession>A0ABP1CVP1</accession>
<feature type="compositionally biased region" description="Polar residues" evidence="1">
    <location>
        <begin position="936"/>
        <end position="947"/>
    </location>
</feature>
<evidence type="ECO:0000313" key="2">
    <source>
        <dbReference type="EMBL" id="CAL1699735.1"/>
    </source>
</evidence>
<feature type="compositionally biased region" description="Polar residues" evidence="1">
    <location>
        <begin position="675"/>
        <end position="697"/>
    </location>
</feature>
<feature type="region of interest" description="Disordered" evidence="1">
    <location>
        <begin position="355"/>
        <end position="394"/>
    </location>
</feature>
<dbReference type="EMBL" id="OZ037954">
    <property type="protein sequence ID" value="CAL1699735.1"/>
    <property type="molecule type" value="Genomic_DNA"/>
</dbReference>
<feature type="compositionally biased region" description="Gly residues" evidence="1">
    <location>
        <begin position="885"/>
        <end position="897"/>
    </location>
</feature>
<gene>
    <name evidence="2" type="ORF">GFSPODELE1_LOCUS2822</name>
</gene>
<evidence type="ECO:0000256" key="1">
    <source>
        <dbReference type="SAM" id="MobiDB-lite"/>
    </source>
</evidence>
<feature type="compositionally biased region" description="Polar residues" evidence="1">
    <location>
        <begin position="870"/>
        <end position="883"/>
    </location>
</feature>
<feature type="region of interest" description="Disordered" evidence="1">
    <location>
        <begin position="220"/>
        <end position="326"/>
    </location>
</feature>
<feature type="compositionally biased region" description="Gly residues" evidence="1">
    <location>
        <begin position="784"/>
        <end position="795"/>
    </location>
</feature>
<organism evidence="2 3">
    <name type="scientific">Somion occarium</name>
    <dbReference type="NCBI Taxonomy" id="3059160"/>
    <lineage>
        <taxon>Eukaryota</taxon>
        <taxon>Fungi</taxon>
        <taxon>Dikarya</taxon>
        <taxon>Basidiomycota</taxon>
        <taxon>Agaricomycotina</taxon>
        <taxon>Agaricomycetes</taxon>
        <taxon>Polyporales</taxon>
        <taxon>Cerrenaceae</taxon>
        <taxon>Somion</taxon>
    </lineage>
</organism>
<feature type="compositionally biased region" description="Polar residues" evidence="1">
    <location>
        <begin position="242"/>
        <end position="262"/>
    </location>
</feature>
<feature type="compositionally biased region" description="Low complexity" evidence="1">
    <location>
        <begin position="289"/>
        <end position="302"/>
    </location>
</feature>
<feature type="compositionally biased region" description="Low complexity" evidence="1">
    <location>
        <begin position="167"/>
        <end position="186"/>
    </location>
</feature>
<feature type="compositionally biased region" description="Basic and acidic residues" evidence="1">
    <location>
        <begin position="271"/>
        <end position="282"/>
    </location>
</feature>
<keyword evidence="3" id="KW-1185">Reference proteome</keyword>
<feature type="region of interest" description="Disordered" evidence="1">
    <location>
        <begin position="1"/>
        <end position="75"/>
    </location>
</feature>
<feature type="region of interest" description="Disordered" evidence="1">
    <location>
        <begin position="612"/>
        <end position="642"/>
    </location>
</feature>
<sequence>MSLDQRTHANYPYSSYPSSSDSTSLSLTAHWHHRSTPQGIASSAPLHFQNGAGGGHGAELDPSDPSPSPYVWDAQQNNVNEHASHHRHQSASSWSVPGSLPSSSFASAYDAYHDEFASASDEYYQPSSQASNSSSHAAHISNNNHGSSFAGSSSLASAVGSFSYAHLSSSSHSHSHSPSPSSIPSVHHSHFSQPPDPRPKFEPASWNGQRITGRLYRIDASPEPQLSPGLSTSPLTPISPSDHNFPSIITSTNSRPNVNPKASSSSSSTRVKQEPDEPEHTDGFVFEMSSGPLFPGSGSSRGDSGGGGGLGKGRMSGENGHLVPHYSPMSVVPLRATQASADMKKMMSAFRLDPFTMHNGPNSRAAKKANKLSSASASGGLGASGKGKKRKRSDLLDDIEEENDDLEGLGKNWLGEDIGPLIGDVMLIEFEVGLVEPLLDPSLCTSPDASYDWFRDSFAGDHGGDGAFGYGSICGNERGSKGLGPGESSMMSFLNVVALSPRDYSLASAHQALVGRHLVAGDSVPAEVLNIPLSSNDAHDPNTAPTSSLTATLATSMQPNSLLYAFDRPEEQDVNMSPDTISNAQTSSLSSLSYSYASPEMAFDVPMASSLPGLSSSESTTDESSASDLSVLSSSTPSGDSMGCNTYNTGAAAYTTSTHAYDAYNSLNSIKQPSLLSNHYTSGPGSSQHPHYNSNSSGGFGLDDMLTDTITSSSLEEHRSAPNTNMNGVGMNGAGMNGYESLMTPVQSLQWHMQSRPAVEMGREYHRNGDFSTMSTVGVNGNLNGNGGSGLGGGQEKSSGLRSRYRSNTHPNPKREDDYMQFRFRSPSPPPSHQHNHARNSIESPLRSPTPPSSRSPRVRPKSLVDHIRQSTFHPTKRVTSPTDRGGGGGGGVGGGESHLSERHHPYRDTRPPSTRTNSASSTRSSFSDSKSFPTNHSNRGQGQQHMGTRPSSSSTSTTSPPPPPSRSSSSPDHSLPLTLRHRRQLSGTDTSGYPFNIGLSLPPVQASSSTPSSSIASLSTMMGESNLSLGGMSAAAAAMGVGVSMGMGSGGNGWLGTVVGTGI</sequence>
<feature type="region of interest" description="Disordered" evidence="1">
    <location>
        <begin position="675"/>
        <end position="706"/>
    </location>
</feature>
<feature type="compositionally biased region" description="Low complexity" evidence="1">
    <location>
        <begin position="912"/>
        <end position="935"/>
    </location>
</feature>
<evidence type="ECO:0000313" key="3">
    <source>
        <dbReference type="Proteomes" id="UP001497453"/>
    </source>
</evidence>
<feature type="compositionally biased region" description="Low complexity" evidence="1">
    <location>
        <begin position="224"/>
        <end position="241"/>
    </location>
</feature>
<feature type="compositionally biased region" description="Polar residues" evidence="1">
    <location>
        <begin position="796"/>
        <end position="811"/>
    </location>
</feature>
<name>A0ABP1CVP1_9APHY</name>
<dbReference type="Proteomes" id="UP001497453">
    <property type="component" value="Chromosome 11"/>
</dbReference>
<proteinExistence type="predicted"/>
<protein>
    <submittedName>
        <fullName evidence="2">Uncharacterized protein</fullName>
    </submittedName>
</protein>
<reference evidence="3" key="1">
    <citation type="submission" date="2024-04" db="EMBL/GenBank/DDBJ databases">
        <authorList>
            <person name="Shaw F."/>
            <person name="Minotto A."/>
        </authorList>
    </citation>
    <scope>NUCLEOTIDE SEQUENCE [LARGE SCALE GENOMIC DNA]</scope>
</reference>
<feature type="region of interest" description="Disordered" evidence="1">
    <location>
        <begin position="770"/>
        <end position="976"/>
    </location>
</feature>
<feature type="region of interest" description="Disordered" evidence="1">
    <location>
        <begin position="167"/>
        <end position="206"/>
    </location>
</feature>